<sequence length="38" mass="4392">MTDIDKLLEATVDLDEDVQDLMLSNVEIDWLLEVTQDL</sequence>
<evidence type="ECO:0000313" key="2">
    <source>
        <dbReference type="Proteomes" id="UP001231362"/>
    </source>
</evidence>
<comment type="caution">
    <text evidence="1">The sequence shown here is derived from an EMBL/GenBank/DDBJ whole genome shotgun (WGS) entry which is preliminary data.</text>
</comment>
<keyword evidence="2" id="KW-1185">Reference proteome</keyword>
<dbReference type="EMBL" id="JAUSTU010000001">
    <property type="protein sequence ID" value="MDQ0153705.1"/>
    <property type="molecule type" value="Genomic_DNA"/>
</dbReference>
<accession>A0ABT9UYJ1</accession>
<dbReference type="Proteomes" id="UP001231362">
    <property type="component" value="Unassembled WGS sequence"/>
</dbReference>
<organism evidence="1 2">
    <name type="scientific">Anoxybacillus andreesenii</name>
    <dbReference type="NCBI Taxonomy" id="1325932"/>
    <lineage>
        <taxon>Bacteria</taxon>
        <taxon>Bacillati</taxon>
        <taxon>Bacillota</taxon>
        <taxon>Bacilli</taxon>
        <taxon>Bacillales</taxon>
        <taxon>Anoxybacillaceae</taxon>
        <taxon>Anoxybacillus</taxon>
    </lineage>
</organism>
<name>A0ABT9UYJ1_9BACL</name>
<reference evidence="1 2" key="1">
    <citation type="submission" date="2023-07" db="EMBL/GenBank/DDBJ databases">
        <title>Genomic Encyclopedia of Type Strains, Phase IV (KMG-IV): sequencing the most valuable type-strain genomes for metagenomic binning, comparative biology and taxonomic classification.</title>
        <authorList>
            <person name="Goeker M."/>
        </authorList>
    </citation>
    <scope>NUCLEOTIDE SEQUENCE [LARGE SCALE GENOMIC DNA]</scope>
    <source>
        <strain evidence="1 2">DSM 23948</strain>
    </source>
</reference>
<proteinExistence type="predicted"/>
<protein>
    <submittedName>
        <fullName evidence="1">Uncharacterized protein</fullName>
    </submittedName>
</protein>
<evidence type="ECO:0000313" key="1">
    <source>
        <dbReference type="EMBL" id="MDQ0153705.1"/>
    </source>
</evidence>
<gene>
    <name evidence="1" type="ORF">J2S07_000003</name>
</gene>